<dbReference type="Proteomes" id="UP000027586">
    <property type="component" value="Unassembled WGS sequence"/>
</dbReference>
<comment type="caution">
    <text evidence="2">The sequence shown here is derived from an EMBL/GenBank/DDBJ whole genome shotgun (WGS) entry which is preliminary data.</text>
</comment>
<sequence>MTRAATLLTDNTTKPVSVKEEKTKKDVKNIFDSSSPSSSSRNKEIMSTPDYLSSKFEELAIESSADERPNATTVIDYLTGSGQERPEIGDKPLETWVVDNTNITSKLMEYRARSLSLAKKLKNISDARIMSLNFIFLFHEDVLPYDGLPETIVKELGMNQGFQAASDQSIVWCHRVQQAIIKGKKAVRRELHEIEGKLLDSQEDEQSLAILDILRDTSIKLVNWQHGSITEDTFCRQHLQDFIDHCISFMSGIRYSWSGRQRLQCDNTKGKALSSMAVHLPDYVASIQTRNEKSWLDVFVIEAKKPNASSNQQLLNDQCKLALEMKKMLDAMVDARVPSPIVCGLLVEGHECTAYKMELVSEAVYANTRLAEFSLLRGQHDLATIVSTVQYCWQLRNIIASLQKRVLGGIKDESRAFWKRPHFDKPIRKNKAAAARYVLGQPICGRKKMHCMAATAAGCEFPNTYHGMIEDLGWVLLDSPHQTMYNKKDSGCMYHIMMTGYYGHLHVDQGLNPA</sequence>
<proteinExistence type="predicted"/>
<reference evidence="2" key="1">
    <citation type="submission" date="2013-08" db="EMBL/GenBank/DDBJ databases">
        <title>Gene expansion shapes genome architecture in the human pathogen Lichtheimia corymbifera: an evolutionary genomics analysis in the ancient terrestrial Mucorales (Mucoromycotina).</title>
        <authorList>
            <person name="Schwartze V.U."/>
            <person name="Winter S."/>
            <person name="Shelest E."/>
            <person name="Marcet-Houben M."/>
            <person name="Horn F."/>
            <person name="Wehner S."/>
            <person name="Hoffmann K."/>
            <person name="Riege K."/>
            <person name="Sammeth M."/>
            <person name="Nowrousian M."/>
            <person name="Valiante V."/>
            <person name="Linde J."/>
            <person name="Jacobsen I.D."/>
            <person name="Marz M."/>
            <person name="Brakhage A.A."/>
            <person name="Gabaldon T."/>
            <person name="Bocker S."/>
            <person name="Voigt K."/>
        </authorList>
    </citation>
    <scope>NUCLEOTIDE SEQUENCE [LARGE SCALE GENOMIC DNA]</scope>
    <source>
        <strain evidence="2">FSU 9682</strain>
    </source>
</reference>
<organism evidence="2 3">
    <name type="scientific">Lichtheimia corymbifera JMRC:FSU:9682</name>
    <dbReference type="NCBI Taxonomy" id="1263082"/>
    <lineage>
        <taxon>Eukaryota</taxon>
        <taxon>Fungi</taxon>
        <taxon>Fungi incertae sedis</taxon>
        <taxon>Mucoromycota</taxon>
        <taxon>Mucoromycotina</taxon>
        <taxon>Mucoromycetes</taxon>
        <taxon>Mucorales</taxon>
        <taxon>Lichtheimiaceae</taxon>
        <taxon>Lichtheimia</taxon>
    </lineage>
</organism>
<evidence type="ECO:0000256" key="1">
    <source>
        <dbReference type="SAM" id="MobiDB-lite"/>
    </source>
</evidence>
<feature type="region of interest" description="Disordered" evidence="1">
    <location>
        <begin position="1"/>
        <end position="47"/>
    </location>
</feature>
<dbReference type="VEuPathDB" id="FungiDB:LCOR_00369.1"/>
<dbReference type="AlphaFoldDB" id="A0A068REM3"/>
<keyword evidence="3" id="KW-1185">Reference proteome</keyword>
<dbReference type="OrthoDB" id="2287442at2759"/>
<evidence type="ECO:0000313" key="3">
    <source>
        <dbReference type="Proteomes" id="UP000027586"/>
    </source>
</evidence>
<evidence type="ECO:0000313" key="2">
    <source>
        <dbReference type="EMBL" id="CDH48593.1"/>
    </source>
</evidence>
<name>A0A068REM3_9FUNG</name>
<dbReference type="STRING" id="1263082.A0A068REM3"/>
<protein>
    <submittedName>
        <fullName evidence="2">Uncharacterized protein</fullName>
    </submittedName>
</protein>
<feature type="compositionally biased region" description="Basic and acidic residues" evidence="1">
    <location>
        <begin position="17"/>
        <end position="29"/>
    </location>
</feature>
<accession>A0A068REM3</accession>
<dbReference type="EMBL" id="CBTN010000001">
    <property type="protein sequence ID" value="CDH48593.1"/>
    <property type="molecule type" value="Genomic_DNA"/>
</dbReference>
<gene>
    <name evidence="2" type="ORF">LCOR_00369.1</name>
</gene>